<dbReference type="Proteomes" id="UP000256690">
    <property type="component" value="Unassembled WGS sequence"/>
</dbReference>
<evidence type="ECO:0000313" key="3">
    <source>
        <dbReference type="Proteomes" id="UP000256690"/>
    </source>
</evidence>
<keyword evidence="3" id="KW-1185">Reference proteome</keyword>
<gene>
    <name evidence="2" type="ORF">DSM5745_11282</name>
</gene>
<feature type="compositionally biased region" description="Low complexity" evidence="1">
    <location>
        <begin position="190"/>
        <end position="203"/>
    </location>
</feature>
<evidence type="ECO:0000313" key="2">
    <source>
        <dbReference type="EMBL" id="RDW57902.1"/>
    </source>
</evidence>
<organism evidence="2 3">
    <name type="scientific">Aspergillus mulundensis</name>
    <dbReference type="NCBI Taxonomy" id="1810919"/>
    <lineage>
        <taxon>Eukaryota</taxon>
        <taxon>Fungi</taxon>
        <taxon>Dikarya</taxon>
        <taxon>Ascomycota</taxon>
        <taxon>Pezizomycotina</taxon>
        <taxon>Eurotiomycetes</taxon>
        <taxon>Eurotiomycetidae</taxon>
        <taxon>Eurotiales</taxon>
        <taxon>Aspergillaceae</taxon>
        <taxon>Aspergillus</taxon>
        <taxon>Aspergillus subgen. Nidulantes</taxon>
    </lineage>
</organism>
<evidence type="ECO:0000256" key="1">
    <source>
        <dbReference type="SAM" id="MobiDB-lite"/>
    </source>
</evidence>
<name>A0A3D8Q7V5_9EURO</name>
<dbReference type="AlphaFoldDB" id="A0A3D8Q7V5"/>
<protein>
    <submittedName>
        <fullName evidence="2">Uncharacterized protein</fullName>
    </submittedName>
</protein>
<dbReference type="RefSeq" id="XP_026598071.1">
    <property type="nucleotide sequence ID" value="XM_026753298.1"/>
</dbReference>
<sequence length="218" mass="21726">MSLMDCKSIRGHWVGAEAAPKTDGVAVVAAGNAVAVVPHIVALGAVCCDLLASATAEVDVERASGSVSLFVGEAGDLKNAGTAEGAERAGNVEHGGVEVELVLGSVILYAARFGDSEVAEVAEKGAGQVPGYVALRSEDAESQDADTEAEAEVAEAAEAAGVGFGRVPGFVALHVEAVEVEVAEYEGAESAEGTEGIEAEAGGNTVDMGALEVTRAAS</sequence>
<dbReference type="GeneID" id="38121652"/>
<feature type="region of interest" description="Disordered" evidence="1">
    <location>
        <begin position="187"/>
        <end position="206"/>
    </location>
</feature>
<proteinExistence type="predicted"/>
<accession>A0A3D8Q7V5</accession>
<comment type="caution">
    <text evidence="2">The sequence shown here is derived from an EMBL/GenBank/DDBJ whole genome shotgun (WGS) entry which is preliminary data.</text>
</comment>
<dbReference type="EMBL" id="PVWQ01000025">
    <property type="protein sequence ID" value="RDW57902.1"/>
    <property type="molecule type" value="Genomic_DNA"/>
</dbReference>
<reference evidence="2 3" key="1">
    <citation type="journal article" date="2018" name="IMA Fungus">
        <title>IMA Genome-F 9: Draft genome sequence of Annulohypoxylon stygium, Aspergillus mulundensis, Berkeleyomyces basicola (syn. Thielaviopsis basicola), Ceratocystis smalleyi, two Cercospora beticola strains, Coleophoma cylindrospora, Fusarium fracticaudum, Phialophora cf. hyalina, and Morchella septimelata.</title>
        <authorList>
            <person name="Wingfield B.D."/>
            <person name="Bills G.F."/>
            <person name="Dong Y."/>
            <person name="Huang W."/>
            <person name="Nel W.J."/>
            <person name="Swalarsk-Parry B.S."/>
            <person name="Vaghefi N."/>
            <person name="Wilken P.M."/>
            <person name="An Z."/>
            <person name="de Beer Z.W."/>
            <person name="De Vos L."/>
            <person name="Chen L."/>
            <person name="Duong T.A."/>
            <person name="Gao Y."/>
            <person name="Hammerbacher A."/>
            <person name="Kikkert J.R."/>
            <person name="Li Y."/>
            <person name="Li H."/>
            <person name="Li K."/>
            <person name="Li Q."/>
            <person name="Liu X."/>
            <person name="Ma X."/>
            <person name="Naidoo K."/>
            <person name="Pethybridge S.J."/>
            <person name="Sun J."/>
            <person name="Steenkamp E.T."/>
            <person name="van der Nest M.A."/>
            <person name="van Wyk S."/>
            <person name="Wingfield M.J."/>
            <person name="Xiong C."/>
            <person name="Yue Q."/>
            <person name="Zhang X."/>
        </authorList>
    </citation>
    <scope>NUCLEOTIDE SEQUENCE [LARGE SCALE GENOMIC DNA]</scope>
    <source>
        <strain evidence="2 3">DSM 5745</strain>
    </source>
</reference>